<comment type="caution">
    <text evidence="2">The sequence shown here is derived from an EMBL/GenBank/DDBJ whole genome shotgun (WGS) entry which is preliminary data.</text>
</comment>
<proteinExistence type="predicted"/>
<feature type="region of interest" description="Disordered" evidence="1">
    <location>
        <begin position="17"/>
        <end position="46"/>
    </location>
</feature>
<name>A0A8J7JVC7_9CYAN</name>
<gene>
    <name evidence="2" type="ORF">IQ247_23730</name>
</gene>
<dbReference type="RefSeq" id="WP_193923802.1">
    <property type="nucleotide sequence ID" value="NZ_JADEWL010000110.1"/>
</dbReference>
<evidence type="ECO:0000313" key="2">
    <source>
        <dbReference type="EMBL" id="MBE9215639.1"/>
    </source>
</evidence>
<dbReference type="Proteomes" id="UP000620559">
    <property type="component" value="Unassembled WGS sequence"/>
</dbReference>
<dbReference type="AlphaFoldDB" id="A0A8J7JVC7"/>
<reference evidence="2" key="1">
    <citation type="submission" date="2020-10" db="EMBL/GenBank/DDBJ databases">
        <authorList>
            <person name="Castelo-Branco R."/>
            <person name="Eusebio N."/>
            <person name="Adriana R."/>
            <person name="Vieira A."/>
            <person name="Brugerolle De Fraissinette N."/>
            <person name="Rezende De Castro R."/>
            <person name="Schneider M.P."/>
            <person name="Vasconcelos V."/>
            <person name="Leao P.N."/>
        </authorList>
    </citation>
    <scope>NUCLEOTIDE SEQUENCE</scope>
    <source>
        <strain evidence="2">LEGE 06105</strain>
    </source>
</reference>
<organism evidence="2 3">
    <name type="scientific">Plectonema cf. radiosum LEGE 06105</name>
    <dbReference type="NCBI Taxonomy" id="945769"/>
    <lineage>
        <taxon>Bacteria</taxon>
        <taxon>Bacillati</taxon>
        <taxon>Cyanobacteriota</taxon>
        <taxon>Cyanophyceae</taxon>
        <taxon>Oscillatoriophycideae</taxon>
        <taxon>Oscillatoriales</taxon>
        <taxon>Microcoleaceae</taxon>
        <taxon>Plectonema</taxon>
    </lineage>
</organism>
<dbReference type="EMBL" id="JADEWL010000110">
    <property type="protein sequence ID" value="MBE9215639.1"/>
    <property type="molecule type" value="Genomic_DNA"/>
</dbReference>
<sequence length="46" mass="5425">MLKAFDENTFDNAVNKYREIHPQQSRSARAPEGRSQWFVKEDNAEL</sequence>
<accession>A0A8J7JVC7</accession>
<evidence type="ECO:0000313" key="3">
    <source>
        <dbReference type="Proteomes" id="UP000620559"/>
    </source>
</evidence>
<evidence type="ECO:0000256" key="1">
    <source>
        <dbReference type="SAM" id="MobiDB-lite"/>
    </source>
</evidence>
<protein>
    <submittedName>
        <fullName evidence="2">Uncharacterized protein</fullName>
    </submittedName>
</protein>
<keyword evidence="3" id="KW-1185">Reference proteome</keyword>